<feature type="transmembrane region" description="Helical" evidence="1">
    <location>
        <begin position="63"/>
        <end position="82"/>
    </location>
</feature>
<comment type="caution">
    <text evidence="2">The sequence shown here is derived from an EMBL/GenBank/DDBJ whole genome shotgun (WGS) entry which is preliminary data.</text>
</comment>
<feature type="transmembrane region" description="Helical" evidence="1">
    <location>
        <begin position="211"/>
        <end position="231"/>
    </location>
</feature>
<evidence type="ECO:0000313" key="3">
    <source>
        <dbReference type="Proteomes" id="UP000746471"/>
    </source>
</evidence>
<keyword evidence="1" id="KW-0812">Transmembrane</keyword>
<dbReference type="EMBL" id="JAHBCL010000011">
    <property type="protein sequence ID" value="MBS7526549.1"/>
    <property type="molecule type" value="Genomic_DNA"/>
</dbReference>
<dbReference type="RefSeq" id="WP_213236411.1">
    <property type="nucleotide sequence ID" value="NZ_JAHBCL010000011.1"/>
</dbReference>
<name>A0ABS5PQ70_9FIRM</name>
<evidence type="ECO:0000313" key="2">
    <source>
        <dbReference type="EMBL" id="MBS7526549.1"/>
    </source>
</evidence>
<protein>
    <recommendedName>
        <fullName evidence="4">Type II secretion system protein GspF domain-containing protein</fullName>
    </recommendedName>
</protein>
<keyword evidence="1" id="KW-0472">Membrane</keyword>
<organism evidence="2 3">
    <name type="scientific">Fusibacter paucivorans</name>
    <dbReference type="NCBI Taxonomy" id="76009"/>
    <lineage>
        <taxon>Bacteria</taxon>
        <taxon>Bacillati</taxon>
        <taxon>Bacillota</taxon>
        <taxon>Clostridia</taxon>
        <taxon>Eubacteriales</taxon>
        <taxon>Eubacteriales Family XII. Incertae Sedis</taxon>
        <taxon>Fusibacter</taxon>
    </lineage>
</organism>
<reference evidence="2 3" key="1">
    <citation type="submission" date="2021-05" db="EMBL/GenBank/DDBJ databases">
        <title>Fusibacter ferrireducens sp. nov., an anaerobic, sulfur- and Fe-reducing bacterium isolated from the mangrove sediment.</title>
        <authorList>
            <person name="Qiu D."/>
        </authorList>
    </citation>
    <scope>NUCLEOTIDE SEQUENCE [LARGE SCALE GENOMIC DNA]</scope>
    <source>
        <strain evidence="2 3">DSM 12116</strain>
    </source>
</reference>
<evidence type="ECO:0008006" key="4">
    <source>
        <dbReference type="Google" id="ProtNLM"/>
    </source>
</evidence>
<accession>A0ABS5PQ70</accession>
<gene>
    <name evidence="2" type="ORF">KHM83_07665</name>
</gene>
<keyword evidence="1" id="KW-1133">Transmembrane helix</keyword>
<feature type="transmembrane region" description="Helical" evidence="1">
    <location>
        <begin position="33"/>
        <end position="51"/>
    </location>
</feature>
<proteinExistence type="predicted"/>
<evidence type="ECO:0000256" key="1">
    <source>
        <dbReference type="SAM" id="Phobius"/>
    </source>
</evidence>
<keyword evidence="3" id="KW-1185">Reference proteome</keyword>
<sequence length="243" mass="28251">MLILVNTLCLAVFGMYLKDRVMMKTIRSDFSEYQWWPLVLIVIDVGLFATLNIDIGIAETLKTWLLSGVRWLLIGGAVTYAIRQLWYRRNRQLVETRNFYKIFKFIFTQMNAGATNYQIFKLLYKVVDDAKMSRHLLRFSILLSQNAQMQEAIAYLRNVYKNDEGSIFVGILDNISQNHLTANGLINVDQMLFQKYLSGIRAETKRIERNYVLLVVMYTLLMTIFLLLPLISSMAESAQNIFS</sequence>
<dbReference type="Proteomes" id="UP000746471">
    <property type="component" value="Unassembled WGS sequence"/>
</dbReference>